<dbReference type="Pfam" id="PF07679">
    <property type="entry name" value="I-set"/>
    <property type="match status" value="1"/>
</dbReference>
<keyword evidence="3" id="KW-0732">Signal</keyword>
<dbReference type="InterPro" id="IPR036179">
    <property type="entry name" value="Ig-like_dom_sf"/>
</dbReference>
<evidence type="ECO:0000256" key="3">
    <source>
        <dbReference type="ARBA" id="ARBA00022729"/>
    </source>
</evidence>
<dbReference type="AlphaFoldDB" id="A0A3P7LJ12"/>
<dbReference type="PROSITE" id="PS50835">
    <property type="entry name" value="IG_LIKE"/>
    <property type="match status" value="2"/>
</dbReference>
<dbReference type="SMART" id="SM00408">
    <property type="entry name" value="IGc2"/>
    <property type="match status" value="1"/>
</dbReference>
<keyword evidence="7" id="KW-0472">Membrane</keyword>
<evidence type="ECO:0000256" key="4">
    <source>
        <dbReference type="ARBA" id="ARBA00022737"/>
    </source>
</evidence>
<dbReference type="PANTHER" id="PTHR10075:SF14">
    <property type="entry name" value="CELL ADHESION MOLECULE DSCAM2-RELATED"/>
    <property type="match status" value="1"/>
</dbReference>
<keyword evidence="6" id="KW-1133">Transmembrane helix</keyword>
<evidence type="ECO:0000256" key="6">
    <source>
        <dbReference type="ARBA" id="ARBA00022989"/>
    </source>
</evidence>
<evidence type="ECO:0000256" key="1">
    <source>
        <dbReference type="ARBA" id="ARBA00004167"/>
    </source>
</evidence>
<keyword evidence="2" id="KW-0812">Transmembrane</keyword>
<dbReference type="InterPro" id="IPR013098">
    <property type="entry name" value="Ig_I-set"/>
</dbReference>
<keyword evidence="4" id="KW-0677">Repeat</keyword>
<feature type="domain" description="Ig-like" evidence="10">
    <location>
        <begin position="166"/>
        <end position="251"/>
    </location>
</feature>
<dbReference type="PANTHER" id="PTHR10075">
    <property type="entry name" value="BASIGIN RELATED"/>
    <property type="match status" value="1"/>
</dbReference>
<dbReference type="OrthoDB" id="10012075at2759"/>
<dbReference type="InterPro" id="IPR003599">
    <property type="entry name" value="Ig_sub"/>
</dbReference>
<organism evidence="11 12">
    <name type="scientific">Dibothriocephalus latus</name>
    <name type="common">Fish tapeworm</name>
    <name type="synonym">Diphyllobothrium latum</name>
    <dbReference type="NCBI Taxonomy" id="60516"/>
    <lineage>
        <taxon>Eukaryota</taxon>
        <taxon>Metazoa</taxon>
        <taxon>Spiralia</taxon>
        <taxon>Lophotrochozoa</taxon>
        <taxon>Platyhelminthes</taxon>
        <taxon>Cestoda</taxon>
        <taxon>Eucestoda</taxon>
        <taxon>Diphyllobothriidea</taxon>
        <taxon>Diphyllobothriidae</taxon>
        <taxon>Dibothriocephalus</taxon>
    </lineage>
</organism>
<name>A0A3P7LJ12_DIBLA</name>
<dbReference type="InterPro" id="IPR003598">
    <property type="entry name" value="Ig_sub2"/>
</dbReference>
<evidence type="ECO:0000313" key="11">
    <source>
        <dbReference type="EMBL" id="VDN10703.1"/>
    </source>
</evidence>
<reference evidence="11 12" key="1">
    <citation type="submission" date="2018-11" db="EMBL/GenBank/DDBJ databases">
        <authorList>
            <consortium name="Pathogen Informatics"/>
        </authorList>
    </citation>
    <scope>NUCLEOTIDE SEQUENCE [LARGE SCALE GENOMIC DNA]</scope>
</reference>
<keyword evidence="12" id="KW-1185">Reference proteome</keyword>
<evidence type="ECO:0000256" key="5">
    <source>
        <dbReference type="ARBA" id="ARBA00022889"/>
    </source>
</evidence>
<dbReference type="InterPro" id="IPR013783">
    <property type="entry name" value="Ig-like_fold"/>
</dbReference>
<dbReference type="Proteomes" id="UP000281553">
    <property type="component" value="Unassembled WGS sequence"/>
</dbReference>
<evidence type="ECO:0000259" key="10">
    <source>
        <dbReference type="PROSITE" id="PS50835"/>
    </source>
</evidence>
<evidence type="ECO:0000256" key="9">
    <source>
        <dbReference type="ARBA" id="ARBA00023319"/>
    </source>
</evidence>
<keyword evidence="5" id="KW-0130">Cell adhesion</keyword>
<sequence>MPQDRFSLSADESTLTIFNVQPEDQGQFKCEAENIPGDWDISYFLEVTSSPNILLGSSSRAKEQVRQGSDIRLRCIATGSPEPTYQWLKDDTPVASSVKPITTTHEVDKHTVEITTISSKYVLLDQGRELVVSKVTDQDAGVYTCVAINPVGRDRHTMNLTVLASPVFHDGLDHETPELVKHKPAFLWCNATGHPPPKYKWSGDIISDQSNERIRSVASGRGLYLPNVTQDLVSRYICNAINEAGEARRVFDPTLICKLILRAKRGEE</sequence>
<dbReference type="Pfam" id="PF13927">
    <property type="entry name" value="Ig_3"/>
    <property type="match status" value="2"/>
</dbReference>
<gene>
    <name evidence="11" type="ORF">DILT_LOCUS6534</name>
</gene>
<keyword evidence="8" id="KW-1015">Disulfide bond</keyword>
<dbReference type="SUPFAM" id="SSF48726">
    <property type="entry name" value="Immunoglobulin"/>
    <property type="match status" value="3"/>
</dbReference>
<protein>
    <recommendedName>
        <fullName evidence="10">Ig-like domain-containing protein</fullName>
    </recommendedName>
</protein>
<dbReference type="Gene3D" id="2.60.40.10">
    <property type="entry name" value="Immunoglobulins"/>
    <property type="match status" value="3"/>
</dbReference>
<keyword evidence="9" id="KW-0393">Immunoglobulin domain</keyword>
<dbReference type="GO" id="GO:0016020">
    <property type="term" value="C:membrane"/>
    <property type="evidence" value="ECO:0007669"/>
    <property type="project" value="UniProtKB-SubCell"/>
</dbReference>
<feature type="domain" description="Ig-like" evidence="10">
    <location>
        <begin position="51"/>
        <end position="161"/>
    </location>
</feature>
<evidence type="ECO:0000256" key="8">
    <source>
        <dbReference type="ARBA" id="ARBA00023157"/>
    </source>
</evidence>
<dbReference type="CDD" id="cd00096">
    <property type="entry name" value="Ig"/>
    <property type="match status" value="1"/>
</dbReference>
<dbReference type="FunFam" id="2.60.40.10:FF:000017">
    <property type="entry name" value="Down syndrome cell adhesion molecule b"/>
    <property type="match status" value="1"/>
</dbReference>
<dbReference type="InterPro" id="IPR007110">
    <property type="entry name" value="Ig-like_dom"/>
</dbReference>
<accession>A0A3P7LJ12</accession>
<dbReference type="EMBL" id="UYRU01049758">
    <property type="protein sequence ID" value="VDN10703.1"/>
    <property type="molecule type" value="Genomic_DNA"/>
</dbReference>
<dbReference type="SMART" id="SM00409">
    <property type="entry name" value="IG"/>
    <property type="match status" value="3"/>
</dbReference>
<evidence type="ECO:0000256" key="7">
    <source>
        <dbReference type="ARBA" id="ARBA00023136"/>
    </source>
</evidence>
<comment type="subcellular location">
    <subcellularLocation>
        <location evidence="1">Membrane</location>
        <topology evidence="1">Single-pass membrane protein</topology>
    </subcellularLocation>
</comment>
<proteinExistence type="predicted"/>
<evidence type="ECO:0000313" key="12">
    <source>
        <dbReference type="Proteomes" id="UP000281553"/>
    </source>
</evidence>
<dbReference type="GO" id="GO:0007155">
    <property type="term" value="P:cell adhesion"/>
    <property type="evidence" value="ECO:0007669"/>
    <property type="project" value="UniProtKB-KW"/>
</dbReference>
<evidence type="ECO:0000256" key="2">
    <source>
        <dbReference type="ARBA" id="ARBA00022692"/>
    </source>
</evidence>